<dbReference type="AlphaFoldDB" id="A0AAJ1U5H3"/>
<keyword evidence="12" id="KW-0966">Cell projection</keyword>
<gene>
    <name evidence="12" type="ORF">NOI20_07680</name>
</gene>
<reference evidence="12" key="2">
    <citation type="submission" date="2023-04" db="EMBL/GenBank/DDBJ databases">
        <title>'Rhodoalgimonas zhirmunskyi' gen. nov., isolated from a red alga.</title>
        <authorList>
            <person name="Nedashkovskaya O.I."/>
            <person name="Otstavnykh N.Y."/>
            <person name="Bystritskaya E.P."/>
            <person name="Balabanova L.A."/>
            <person name="Isaeva M.P."/>
        </authorList>
    </citation>
    <scope>NUCLEOTIDE SEQUENCE</scope>
    <source>
        <strain evidence="12">10Alg 79</strain>
    </source>
</reference>
<keyword evidence="8 10" id="KW-1133">Transmembrane helix</keyword>
<evidence type="ECO:0000256" key="9">
    <source>
        <dbReference type="ARBA" id="ARBA00023136"/>
    </source>
</evidence>
<dbReference type="RefSeq" id="WP_317625610.1">
    <property type="nucleotide sequence ID" value="NZ_JANFFA010000002.1"/>
</dbReference>
<keyword evidence="9 10" id="KW-0472">Membrane</keyword>
<evidence type="ECO:0000256" key="2">
    <source>
        <dbReference type="ARBA" id="ARBA00004162"/>
    </source>
</evidence>
<evidence type="ECO:0000256" key="1">
    <source>
        <dbReference type="ARBA" id="ARBA00002254"/>
    </source>
</evidence>
<comment type="function">
    <text evidence="1 10">Controls the rotational direction of flagella during chemotaxis.</text>
</comment>
<keyword evidence="10" id="KW-0997">Cell inner membrane</keyword>
<evidence type="ECO:0000256" key="3">
    <source>
        <dbReference type="ARBA" id="ARBA00008281"/>
    </source>
</evidence>
<dbReference type="GO" id="GO:0005886">
    <property type="term" value="C:plasma membrane"/>
    <property type="evidence" value="ECO:0007669"/>
    <property type="project" value="UniProtKB-SubCell"/>
</dbReference>
<keyword evidence="4" id="KW-1003">Cell membrane</keyword>
<reference evidence="12" key="1">
    <citation type="submission" date="2022-07" db="EMBL/GenBank/DDBJ databases">
        <authorList>
            <person name="Otstavnykh N."/>
            <person name="Isaeva M."/>
            <person name="Bystritskaya E."/>
        </authorList>
    </citation>
    <scope>NUCLEOTIDE SEQUENCE</scope>
    <source>
        <strain evidence="12">10Alg 79</strain>
    </source>
</reference>
<evidence type="ECO:0000256" key="10">
    <source>
        <dbReference type="RuleBase" id="RU364125"/>
    </source>
</evidence>
<keyword evidence="7 10" id="KW-0283">Flagellar rotation</keyword>
<comment type="subcellular location">
    <subcellularLocation>
        <location evidence="10">Cell inner membrane</location>
    </subcellularLocation>
    <subcellularLocation>
        <location evidence="2">Cell membrane</location>
        <topology evidence="2">Single-pass membrane protein</topology>
    </subcellularLocation>
</comment>
<evidence type="ECO:0000256" key="5">
    <source>
        <dbReference type="ARBA" id="ARBA00022500"/>
    </source>
</evidence>
<organism evidence="12 13">
    <name type="scientific">Rhodalgimonas zhirmunskyi</name>
    <dbReference type="NCBI Taxonomy" id="2964767"/>
    <lineage>
        <taxon>Bacteria</taxon>
        <taxon>Pseudomonadati</taxon>
        <taxon>Pseudomonadota</taxon>
        <taxon>Alphaproteobacteria</taxon>
        <taxon>Rhodobacterales</taxon>
        <taxon>Roseobacteraceae</taxon>
        <taxon>Rhodalgimonas</taxon>
    </lineage>
</organism>
<dbReference type="InterPro" id="IPR005503">
    <property type="entry name" value="FliL"/>
</dbReference>
<evidence type="ECO:0000256" key="8">
    <source>
        <dbReference type="ARBA" id="ARBA00022989"/>
    </source>
</evidence>
<dbReference type="GO" id="GO:0071973">
    <property type="term" value="P:bacterial-type flagellum-dependent cell motility"/>
    <property type="evidence" value="ECO:0007669"/>
    <property type="project" value="InterPro"/>
</dbReference>
<name>A0AAJ1U5H3_9RHOB</name>
<dbReference type="Pfam" id="PF03748">
    <property type="entry name" value="FliL"/>
    <property type="match status" value="1"/>
</dbReference>
<keyword evidence="6 10" id="KW-0812">Transmembrane</keyword>
<feature type="compositionally biased region" description="Basic and acidic residues" evidence="11">
    <location>
        <begin position="43"/>
        <end position="57"/>
    </location>
</feature>
<sequence length="176" mass="19034">MIGKIVPVLMLLIGVIGGGGIGYFLKPEHGPAENGQIASLDSAHDEEQHLHQEDTKSDGQGSKIDEESEAHDYVKLNNQFVVPVVNADKVEALVVLSLSVEVKPGENDKVYAIEPKLRDAFLQVLFDHANMGGFRGAFTSSNNMKILRRSLLEKAGKTSGGLVSDVLITDIARQDI</sequence>
<dbReference type="GO" id="GO:0006935">
    <property type="term" value="P:chemotaxis"/>
    <property type="evidence" value="ECO:0007669"/>
    <property type="project" value="UniProtKB-KW"/>
</dbReference>
<accession>A0AAJ1U5H3</accession>
<feature type="transmembrane region" description="Helical" evidence="10">
    <location>
        <begin position="6"/>
        <end position="25"/>
    </location>
</feature>
<evidence type="ECO:0000256" key="7">
    <source>
        <dbReference type="ARBA" id="ARBA00022779"/>
    </source>
</evidence>
<keyword evidence="12" id="KW-0969">Cilium</keyword>
<keyword evidence="12" id="KW-0282">Flagellum</keyword>
<dbReference type="Proteomes" id="UP001227162">
    <property type="component" value="Unassembled WGS sequence"/>
</dbReference>
<keyword evidence="5 10" id="KW-0145">Chemotaxis</keyword>
<feature type="region of interest" description="Disordered" evidence="11">
    <location>
        <begin position="43"/>
        <end position="64"/>
    </location>
</feature>
<evidence type="ECO:0000256" key="6">
    <source>
        <dbReference type="ARBA" id="ARBA00022692"/>
    </source>
</evidence>
<evidence type="ECO:0000256" key="11">
    <source>
        <dbReference type="SAM" id="MobiDB-lite"/>
    </source>
</evidence>
<keyword evidence="13" id="KW-1185">Reference proteome</keyword>
<evidence type="ECO:0000256" key="4">
    <source>
        <dbReference type="ARBA" id="ARBA00022475"/>
    </source>
</evidence>
<comment type="similarity">
    <text evidence="3 10">Belongs to the FliL family.</text>
</comment>
<evidence type="ECO:0000313" key="12">
    <source>
        <dbReference type="EMBL" id="MDQ2093985.1"/>
    </source>
</evidence>
<proteinExistence type="inferred from homology"/>
<comment type="caution">
    <text evidence="12">The sequence shown here is derived from an EMBL/GenBank/DDBJ whole genome shotgun (WGS) entry which is preliminary data.</text>
</comment>
<dbReference type="EMBL" id="JANFFA010000002">
    <property type="protein sequence ID" value="MDQ2093985.1"/>
    <property type="molecule type" value="Genomic_DNA"/>
</dbReference>
<evidence type="ECO:0000313" key="13">
    <source>
        <dbReference type="Proteomes" id="UP001227162"/>
    </source>
</evidence>
<protein>
    <recommendedName>
        <fullName evidence="10">Flagellar protein FliL</fullName>
    </recommendedName>
</protein>
<dbReference type="GO" id="GO:0009425">
    <property type="term" value="C:bacterial-type flagellum basal body"/>
    <property type="evidence" value="ECO:0007669"/>
    <property type="project" value="InterPro"/>
</dbReference>